<comment type="similarity">
    <text evidence="4">Belongs to the metallophosphoesterase superfamily.</text>
</comment>
<feature type="domain" description="Calcineurin-like phosphoesterase" evidence="7">
    <location>
        <begin position="238"/>
        <end position="400"/>
    </location>
</feature>
<comment type="caution">
    <text evidence="8">The sequence shown here is derived from an EMBL/GenBank/DDBJ whole genome shotgun (WGS) entry which is preliminary data.</text>
</comment>
<keyword evidence="6" id="KW-0472">Membrane</keyword>
<dbReference type="CDD" id="cd07385">
    <property type="entry name" value="MPP_YkuE_C"/>
    <property type="match status" value="1"/>
</dbReference>
<feature type="transmembrane region" description="Helical" evidence="6">
    <location>
        <begin position="6"/>
        <end position="23"/>
    </location>
</feature>
<proteinExistence type="inferred from homology"/>
<keyword evidence="6" id="KW-0812">Transmembrane</keyword>
<dbReference type="EMBL" id="BMVW01000001">
    <property type="protein sequence ID" value="GGY92208.1"/>
    <property type="molecule type" value="Genomic_DNA"/>
</dbReference>
<protein>
    <submittedName>
        <fullName evidence="8">Membrane protein</fullName>
    </submittedName>
</protein>
<dbReference type="Pfam" id="PF00149">
    <property type="entry name" value="Metallophos"/>
    <property type="match status" value="1"/>
</dbReference>
<gene>
    <name evidence="8" type="ORF">GCM10010365_08350</name>
</gene>
<feature type="compositionally biased region" description="Low complexity" evidence="5">
    <location>
        <begin position="140"/>
        <end position="153"/>
    </location>
</feature>
<sequence length="459" mass="48207">MIVFILVAVVVAAVFAFLHWYAWRRLVRDTTRGPGLARRLGTAVFIAGPVLMVAAFAASRSGAPFWLKQVLGWPGYMWLAFALYLLLALVVGEAVRPLLHRLAARRAPEPVPVKAAEPVPAVASEPVPAAARTGESALPARSDTASEADAASAVPTPVRESAAKPAPESAADSTAEPARTPAPAAPSRRLFVSRAVGGAVAAAALGTVGYGTYGVLSGPKVKRVTVPLAKLPRAAHGFRIAVVSDIHLGPLLGRGFAQKVVDTVNSTRPDLIAVVGDLVDGTVEELGPAAAPLAQLRARHGAYFVTGNHEYFSGHEQWLDEVRELGLRPLENARTELSAFDLAGVNDVAGEDEGHGPDFAKALGDRDTSRAVVLLAHQPVQIHEAVEHGVDLQLSGHTHGGQMWPMNYVAAQANPTLAGLERYGDTQLYVSRGAGAWGPPVRVGAPSDITVVELASKRA</sequence>
<evidence type="ECO:0000259" key="7">
    <source>
        <dbReference type="Pfam" id="PF00149"/>
    </source>
</evidence>
<dbReference type="GO" id="GO:0009245">
    <property type="term" value="P:lipid A biosynthetic process"/>
    <property type="evidence" value="ECO:0007669"/>
    <property type="project" value="TreeGrafter"/>
</dbReference>
<evidence type="ECO:0000256" key="3">
    <source>
        <dbReference type="ARBA" id="ARBA00022801"/>
    </source>
</evidence>
<feature type="transmembrane region" description="Helical" evidence="6">
    <location>
        <begin position="43"/>
        <end position="63"/>
    </location>
</feature>
<dbReference type="GO" id="GO:0046872">
    <property type="term" value="F:metal ion binding"/>
    <property type="evidence" value="ECO:0007669"/>
    <property type="project" value="UniProtKB-KW"/>
</dbReference>
<keyword evidence="2" id="KW-0479">Metal-binding</keyword>
<dbReference type="GO" id="GO:0016020">
    <property type="term" value="C:membrane"/>
    <property type="evidence" value="ECO:0007669"/>
    <property type="project" value="GOC"/>
</dbReference>
<comment type="cofactor">
    <cofactor evidence="1">
        <name>a divalent metal cation</name>
        <dbReference type="ChEBI" id="CHEBI:60240"/>
    </cofactor>
</comment>
<evidence type="ECO:0000256" key="4">
    <source>
        <dbReference type="ARBA" id="ARBA00061089"/>
    </source>
</evidence>
<dbReference type="PANTHER" id="PTHR31302">
    <property type="entry name" value="TRANSMEMBRANE PROTEIN WITH METALLOPHOSPHOESTERASE DOMAIN-RELATED"/>
    <property type="match status" value="1"/>
</dbReference>
<evidence type="ECO:0000256" key="2">
    <source>
        <dbReference type="ARBA" id="ARBA00022723"/>
    </source>
</evidence>
<evidence type="ECO:0000256" key="1">
    <source>
        <dbReference type="ARBA" id="ARBA00001968"/>
    </source>
</evidence>
<dbReference type="PANTHER" id="PTHR31302:SF31">
    <property type="entry name" value="PHOSPHODIESTERASE YAEI"/>
    <property type="match status" value="1"/>
</dbReference>
<keyword evidence="3" id="KW-0378">Hydrolase</keyword>
<dbReference type="Proteomes" id="UP000622166">
    <property type="component" value="Unassembled WGS sequence"/>
</dbReference>
<keyword evidence="6" id="KW-1133">Transmembrane helix</keyword>
<evidence type="ECO:0000313" key="9">
    <source>
        <dbReference type="Proteomes" id="UP000622166"/>
    </source>
</evidence>
<dbReference type="SUPFAM" id="SSF56300">
    <property type="entry name" value="Metallo-dependent phosphatases"/>
    <property type="match status" value="1"/>
</dbReference>
<dbReference type="InterPro" id="IPR004843">
    <property type="entry name" value="Calcineurin-like_PHP"/>
</dbReference>
<feature type="compositionally biased region" description="Low complexity" evidence="5">
    <location>
        <begin position="163"/>
        <end position="186"/>
    </location>
</feature>
<accession>A0A918P9A9</accession>
<dbReference type="Gene3D" id="3.60.21.10">
    <property type="match status" value="1"/>
</dbReference>
<dbReference type="FunFam" id="3.60.21.10:FF:000028">
    <property type="entry name" value="Putative metallophosphoesterase"/>
    <property type="match status" value="1"/>
</dbReference>
<feature type="transmembrane region" description="Helical" evidence="6">
    <location>
        <begin position="75"/>
        <end position="95"/>
    </location>
</feature>
<evidence type="ECO:0000313" key="8">
    <source>
        <dbReference type="EMBL" id="GGY92208.1"/>
    </source>
</evidence>
<feature type="region of interest" description="Disordered" evidence="5">
    <location>
        <begin position="124"/>
        <end position="186"/>
    </location>
</feature>
<evidence type="ECO:0000256" key="6">
    <source>
        <dbReference type="SAM" id="Phobius"/>
    </source>
</evidence>
<name>A0A918P9A9_9ACTN</name>
<dbReference type="AlphaFoldDB" id="A0A918P9A9"/>
<keyword evidence="9" id="KW-1185">Reference proteome</keyword>
<dbReference type="GO" id="GO:0008758">
    <property type="term" value="F:UDP-2,3-diacylglucosamine hydrolase activity"/>
    <property type="evidence" value="ECO:0007669"/>
    <property type="project" value="TreeGrafter"/>
</dbReference>
<reference evidence="8" key="1">
    <citation type="journal article" date="2014" name="Int. J. Syst. Evol. Microbiol.">
        <title>Complete genome sequence of Corynebacterium casei LMG S-19264T (=DSM 44701T), isolated from a smear-ripened cheese.</title>
        <authorList>
            <consortium name="US DOE Joint Genome Institute (JGI-PGF)"/>
            <person name="Walter F."/>
            <person name="Albersmeier A."/>
            <person name="Kalinowski J."/>
            <person name="Ruckert C."/>
        </authorList>
    </citation>
    <scope>NUCLEOTIDE SEQUENCE</scope>
    <source>
        <strain evidence="8">JCM 4815</strain>
    </source>
</reference>
<reference evidence="8" key="2">
    <citation type="submission" date="2020-09" db="EMBL/GenBank/DDBJ databases">
        <authorList>
            <person name="Sun Q."/>
            <person name="Ohkuma M."/>
        </authorList>
    </citation>
    <scope>NUCLEOTIDE SEQUENCE</scope>
    <source>
        <strain evidence="8">JCM 4815</strain>
    </source>
</reference>
<evidence type="ECO:0000256" key="5">
    <source>
        <dbReference type="SAM" id="MobiDB-lite"/>
    </source>
</evidence>
<organism evidence="8 9">
    <name type="scientific">Streptomyces poonensis</name>
    <dbReference type="NCBI Taxonomy" id="68255"/>
    <lineage>
        <taxon>Bacteria</taxon>
        <taxon>Bacillati</taxon>
        <taxon>Actinomycetota</taxon>
        <taxon>Actinomycetes</taxon>
        <taxon>Kitasatosporales</taxon>
        <taxon>Streptomycetaceae</taxon>
        <taxon>Streptomyces</taxon>
    </lineage>
</organism>
<dbReference type="InterPro" id="IPR029052">
    <property type="entry name" value="Metallo-depent_PP-like"/>
</dbReference>
<dbReference type="InterPro" id="IPR051158">
    <property type="entry name" value="Metallophosphoesterase_sf"/>
</dbReference>